<sequence length="285" mass="32021">MDIIEISEILECPICCSMLSHPVDLPCGHTFCHQCIKEAAKFRSVCPLCIREFTEAQIKPSSFLLKHFLSEVEEENAVSGDQVAGKEISAIIASINAISRKLARAHKQEDILKKNLSDRSTELKHLTSAIEHDAAVMRDIELNLTFYSSFVERMIAESTELFGKISSDTSDELYGKKKEPPTELIVASKHVEMTWRAGIAATHQRYSQMKAELDEKKAKQKELEKVVSKLTKAAKLSDGVLPKAVEEVEKVKSELKLSKLDIDVDKMLRDVSDVFKNLCKVNDEK</sequence>
<evidence type="ECO:0000313" key="8">
    <source>
        <dbReference type="Proteomes" id="UP001057375"/>
    </source>
</evidence>
<accession>A0ABQ5KH36</accession>
<keyword evidence="2 4" id="KW-0863">Zinc-finger</keyword>
<dbReference type="Gene3D" id="3.30.40.10">
    <property type="entry name" value="Zinc/RING finger domain, C3HC4 (zinc finger)"/>
    <property type="match status" value="1"/>
</dbReference>
<gene>
    <name evidence="7" type="ORF">ADUPG1_006157</name>
</gene>
<dbReference type="EMBL" id="BQXS01009746">
    <property type="protein sequence ID" value="GKT31811.1"/>
    <property type="molecule type" value="Genomic_DNA"/>
</dbReference>
<dbReference type="SUPFAM" id="SSF57850">
    <property type="entry name" value="RING/U-box"/>
    <property type="match status" value="1"/>
</dbReference>
<dbReference type="PROSITE" id="PS50089">
    <property type="entry name" value="ZF_RING_2"/>
    <property type="match status" value="1"/>
</dbReference>
<dbReference type="Pfam" id="PF13445">
    <property type="entry name" value="zf-RING_UBOX"/>
    <property type="match status" value="1"/>
</dbReference>
<dbReference type="SMART" id="SM00184">
    <property type="entry name" value="RING"/>
    <property type="match status" value="1"/>
</dbReference>
<feature type="domain" description="RING-type" evidence="6">
    <location>
        <begin position="12"/>
        <end position="49"/>
    </location>
</feature>
<evidence type="ECO:0000256" key="3">
    <source>
        <dbReference type="ARBA" id="ARBA00022833"/>
    </source>
</evidence>
<feature type="coiled-coil region" evidence="5">
    <location>
        <begin position="199"/>
        <end position="233"/>
    </location>
</feature>
<dbReference type="InterPro" id="IPR042755">
    <property type="entry name" value="COP1"/>
</dbReference>
<evidence type="ECO:0000256" key="2">
    <source>
        <dbReference type="ARBA" id="ARBA00022771"/>
    </source>
</evidence>
<evidence type="ECO:0000259" key="6">
    <source>
        <dbReference type="PROSITE" id="PS50089"/>
    </source>
</evidence>
<keyword evidence="3" id="KW-0862">Zinc</keyword>
<protein>
    <submittedName>
        <fullName evidence="7">E3 ubiquitin-protein ligase COP1 like protein</fullName>
    </submittedName>
</protein>
<name>A0ABQ5KH36_9EUKA</name>
<evidence type="ECO:0000256" key="5">
    <source>
        <dbReference type="SAM" id="Coils"/>
    </source>
</evidence>
<dbReference type="PANTHER" id="PTHR44080:SF1">
    <property type="entry name" value="E3 UBIQUITIN-PROTEIN LIGASE COP1"/>
    <property type="match status" value="1"/>
</dbReference>
<evidence type="ECO:0000256" key="4">
    <source>
        <dbReference type="PROSITE-ProRule" id="PRU00175"/>
    </source>
</evidence>
<dbReference type="InterPro" id="IPR027370">
    <property type="entry name" value="Znf-RING_euk"/>
</dbReference>
<dbReference type="PROSITE" id="PS00518">
    <property type="entry name" value="ZF_RING_1"/>
    <property type="match status" value="1"/>
</dbReference>
<evidence type="ECO:0000256" key="1">
    <source>
        <dbReference type="ARBA" id="ARBA00022723"/>
    </source>
</evidence>
<keyword evidence="1" id="KW-0479">Metal-binding</keyword>
<organism evidence="7 8">
    <name type="scientific">Aduncisulcus paluster</name>
    <dbReference type="NCBI Taxonomy" id="2918883"/>
    <lineage>
        <taxon>Eukaryota</taxon>
        <taxon>Metamonada</taxon>
        <taxon>Carpediemonas-like organisms</taxon>
        <taxon>Aduncisulcus</taxon>
    </lineage>
</organism>
<dbReference type="InterPro" id="IPR001841">
    <property type="entry name" value="Znf_RING"/>
</dbReference>
<comment type="caution">
    <text evidence="7">The sequence shown here is derived from an EMBL/GenBank/DDBJ whole genome shotgun (WGS) entry which is preliminary data.</text>
</comment>
<evidence type="ECO:0000313" key="7">
    <source>
        <dbReference type="EMBL" id="GKT31811.1"/>
    </source>
</evidence>
<proteinExistence type="predicted"/>
<dbReference type="PANTHER" id="PTHR44080">
    <property type="entry name" value="E3 UBIQUITIN-PROTEIN LIGASE COP1"/>
    <property type="match status" value="1"/>
</dbReference>
<dbReference type="InterPro" id="IPR013083">
    <property type="entry name" value="Znf_RING/FYVE/PHD"/>
</dbReference>
<reference evidence="7" key="1">
    <citation type="submission" date="2022-03" db="EMBL/GenBank/DDBJ databases">
        <title>Draft genome sequence of Aduncisulcus paluster, a free-living microaerophilic Fornicata.</title>
        <authorList>
            <person name="Yuyama I."/>
            <person name="Kume K."/>
            <person name="Tamura T."/>
            <person name="Inagaki Y."/>
            <person name="Hashimoto T."/>
        </authorList>
    </citation>
    <scope>NUCLEOTIDE SEQUENCE</scope>
    <source>
        <strain evidence="7">NY0171</strain>
    </source>
</reference>
<dbReference type="Proteomes" id="UP001057375">
    <property type="component" value="Unassembled WGS sequence"/>
</dbReference>
<dbReference type="InterPro" id="IPR017907">
    <property type="entry name" value="Znf_RING_CS"/>
</dbReference>
<keyword evidence="8" id="KW-1185">Reference proteome</keyword>
<keyword evidence="5" id="KW-0175">Coiled coil</keyword>